<name>A0A1K1QCW9_9FLAO</name>
<protein>
    <submittedName>
        <fullName evidence="2">Glucose/arabinose dehydrogenase, beta-propeller fold</fullName>
    </submittedName>
</protein>
<dbReference type="PANTHER" id="PTHR19328:SF53">
    <property type="entry name" value="MEMBRANE PROTEIN"/>
    <property type="match status" value="1"/>
</dbReference>
<reference evidence="2 3" key="1">
    <citation type="submission" date="2016-11" db="EMBL/GenBank/DDBJ databases">
        <authorList>
            <person name="Jaros S."/>
            <person name="Januszkiewicz K."/>
            <person name="Wedrychowicz H."/>
        </authorList>
    </citation>
    <scope>NUCLEOTIDE SEQUENCE [LARGE SCALE GENOMIC DNA]</scope>
    <source>
        <strain evidence="2 3">CGMCC 1.12145</strain>
    </source>
</reference>
<dbReference type="Gene3D" id="2.120.10.30">
    <property type="entry name" value="TolB, C-terminal domain"/>
    <property type="match status" value="1"/>
</dbReference>
<evidence type="ECO:0000313" key="2">
    <source>
        <dbReference type="EMBL" id="SFW57564.1"/>
    </source>
</evidence>
<dbReference type="RefSeq" id="WP_072317669.1">
    <property type="nucleotide sequence ID" value="NZ_FPJE01000012.1"/>
</dbReference>
<dbReference type="Pfam" id="PF22807">
    <property type="entry name" value="TrAA12"/>
    <property type="match status" value="1"/>
</dbReference>
<dbReference type="InterPro" id="IPR011041">
    <property type="entry name" value="Quinoprot_gluc/sorb_DH_b-prop"/>
</dbReference>
<dbReference type="PROSITE" id="PS51257">
    <property type="entry name" value="PROKAR_LIPOPROTEIN"/>
    <property type="match status" value="1"/>
</dbReference>
<keyword evidence="3" id="KW-1185">Reference proteome</keyword>
<dbReference type="Proteomes" id="UP000182248">
    <property type="component" value="Unassembled WGS sequence"/>
</dbReference>
<dbReference type="EMBL" id="FPJE01000012">
    <property type="protein sequence ID" value="SFW57564.1"/>
    <property type="molecule type" value="Genomic_DNA"/>
</dbReference>
<dbReference type="SUPFAM" id="SSF50952">
    <property type="entry name" value="Soluble quinoprotein glucose dehydrogenase"/>
    <property type="match status" value="1"/>
</dbReference>
<organism evidence="2 3">
    <name type="scientific">Sinomicrobium oceani</name>
    <dbReference type="NCBI Taxonomy" id="1150368"/>
    <lineage>
        <taxon>Bacteria</taxon>
        <taxon>Pseudomonadati</taxon>
        <taxon>Bacteroidota</taxon>
        <taxon>Flavobacteriia</taxon>
        <taxon>Flavobacteriales</taxon>
        <taxon>Flavobacteriaceae</taxon>
        <taxon>Sinomicrobium</taxon>
    </lineage>
</organism>
<evidence type="ECO:0000259" key="1">
    <source>
        <dbReference type="Pfam" id="PF22807"/>
    </source>
</evidence>
<proteinExistence type="predicted"/>
<accession>A0A1K1QCW9</accession>
<gene>
    <name evidence="2" type="ORF">SAMN02927921_02460</name>
</gene>
<sequence>MKKQFSSSWWYIPVVTAFTLGTLSCSDKEDKKNDNGDIIPDKNNAALTLPEGFGALIVADSVGEARHLAVNKNGDVLVKLNKPKDGKGILILSDKDGDGKAESKTGFGNYGGTGITLKGNYLYASSNTSVFRYALDENELPENTNTPDTIVHGLIDRRQHNSKSITLDDNNNLYVNIGAYSNACQERDRTKDSPGMYPCTILDSAGGIWKFRANAMKQSYGEGARYATGLRNVVGLDWNKEDNTLYVMQHGRDNLHDLFPDLYDAQASADLPAETLYKIEEGDDAGWPYIYYDQNQGKKILSPEYGGDGQKEPEEGKGKNAIDPLVAFPAHMAPNGLLFYTGSMFPEKYKNGAFVAFHGSWNRAPEEQEGFMVAFVPFKGGKPAGEWEVFAKGFAGVDPVLSPGDAKHRPCGLAQGPDGSLYVSDDAGGTIYRIVYNGK</sequence>
<dbReference type="InterPro" id="IPR054539">
    <property type="entry name" value="Beta-prop_PDH"/>
</dbReference>
<dbReference type="STRING" id="1150368.SAMN02927921_02460"/>
<evidence type="ECO:0000313" key="3">
    <source>
        <dbReference type="Proteomes" id="UP000182248"/>
    </source>
</evidence>
<dbReference type="InterPro" id="IPR011042">
    <property type="entry name" value="6-blade_b-propeller_TolB-like"/>
</dbReference>
<feature type="domain" description="Pyrroloquinoline quinone-dependent pyranose dehydrogenase beta-propeller" evidence="1">
    <location>
        <begin position="49"/>
        <end position="434"/>
    </location>
</feature>
<dbReference type="PANTHER" id="PTHR19328">
    <property type="entry name" value="HEDGEHOG-INTERACTING PROTEIN"/>
    <property type="match status" value="1"/>
</dbReference>
<dbReference type="OrthoDB" id="9811395at2"/>
<dbReference type="AlphaFoldDB" id="A0A1K1QCW9"/>